<keyword evidence="2" id="KW-1185">Reference proteome</keyword>
<dbReference type="EMBL" id="JAFEKC020000006">
    <property type="protein sequence ID" value="KAK0513791.1"/>
    <property type="molecule type" value="Genomic_DNA"/>
</dbReference>
<dbReference type="Proteomes" id="UP001166286">
    <property type="component" value="Unassembled WGS sequence"/>
</dbReference>
<evidence type="ECO:0000313" key="1">
    <source>
        <dbReference type="EMBL" id="KAK0513791.1"/>
    </source>
</evidence>
<comment type="caution">
    <text evidence="1">The sequence shown here is derived from an EMBL/GenBank/DDBJ whole genome shotgun (WGS) entry which is preliminary data.</text>
</comment>
<accession>A0AA39UBU7</accession>
<evidence type="ECO:0000313" key="2">
    <source>
        <dbReference type="Proteomes" id="UP001166286"/>
    </source>
</evidence>
<dbReference type="AlphaFoldDB" id="A0AA39UBU7"/>
<name>A0AA39UBU7_9LECA</name>
<proteinExistence type="predicted"/>
<protein>
    <submittedName>
        <fullName evidence="1">Uncharacterized protein</fullName>
    </submittedName>
</protein>
<sequence>MDAGAMAGIQRSKGNAVRDNDEMTEKFKVIDAEIARKAASLQVDGYTVRGYFPGEGDFDLITQTLVDLVASYYKPDAVVRNSSGQYVARSALK</sequence>
<organism evidence="1 2">
    <name type="scientific">Cladonia borealis</name>
    <dbReference type="NCBI Taxonomy" id="184061"/>
    <lineage>
        <taxon>Eukaryota</taxon>
        <taxon>Fungi</taxon>
        <taxon>Dikarya</taxon>
        <taxon>Ascomycota</taxon>
        <taxon>Pezizomycotina</taxon>
        <taxon>Lecanoromycetes</taxon>
        <taxon>OSLEUM clade</taxon>
        <taxon>Lecanoromycetidae</taxon>
        <taxon>Lecanorales</taxon>
        <taxon>Lecanorineae</taxon>
        <taxon>Cladoniaceae</taxon>
        <taxon>Cladonia</taxon>
    </lineage>
</organism>
<reference evidence="1" key="1">
    <citation type="submission" date="2023-03" db="EMBL/GenBank/DDBJ databases">
        <title>Complete genome of Cladonia borealis.</title>
        <authorList>
            <person name="Park H."/>
        </authorList>
    </citation>
    <scope>NUCLEOTIDE SEQUENCE</scope>
    <source>
        <strain evidence="1">ANT050790</strain>
    </source>
</reference>
<gene>
    <name evidence="1" type="ORF">JMJ35_003513</name>
</gene>